<comment type="caution">
    <text evidence="8">The sequence shown here is derived from an EMBL/GenBank/DDBJ whole genome shotgun (WGS) entry which is preliminary data.</text>
</comment>
<feature type="domain" description="KEN" evidence="7">
    <location>
        <begin position="484"/>
        <end position="639"/>
    </location>
</feature>
<dbReference type="InterPro" id="IPR038357">
    <property type="entry name" value="KEN_sf"/>
</dbReference>
<dbReference type="GO" id="GO:0004674">
    <property type="term" value="F:protein serine/threonine kinase activity"/>
    <property type="evidence" value="ECO:0007669"/>
    <property type="project" value="InterPro"/>
</dbReference>
<dbReference type="InterPro" id="IPR017441">
    <property type="entry name" value="Protein_kinase_ATP_BS"/>
</dbReference>
<dbReference type="GO" id="GO:0036498">
    <property type="term" value="P:IRE1-mediated unfolded protein response"/>
    <property type="evidence" value="ECO:0007669"/>
    <property type="project" value="TreeGrafter"/>
</dbReference>
<accession>A0A226CYV6</accession>
<feature type="binding site" evidence="4">
    <location>
        <position position="248"/>
    </location>
    <ligand>
        <name>ATP</name>
        <dbReference type="ChEBI" id="CHEBI:30616"/>
    </ligand>
</feature>
<dbReference type="PANTHER" id="PTHR13954">
    <property type="entry name" value="IRE1-RELATED"/>
    <property type="match status" value="1"/>
</dbReference>
<evidence type="ECO:0000256" key="4">
    <source>
        <dbReference type="PROSITE-ProRule" id="PRU10141"/>
    </source>
</evidence>
<dbReference type="PROSITE" id="PS00108">
    <property type="entry name" value="PROTEIN_KINASE_ST"/>
    <property type="match status" value="1"/>
</dbReference>
<feature type="compositionally biased region" description="Polar residues" evidence="5">
    <location>
        <begin position="110"/>
        <end position="138"/>
    </location>
</feature>
<gene>
    <name evidence="8" type="ORF">Fcan01_27501</name>
</gene>
<keyword evidence="8" id="KW-0808">Transferase</keyword>
<keyword evidence="2 4" id="KW-0547">Nucleotide-binding</keyword>
<dbReference type="GO" id="GO:1990604">
    <property type="term" value="C:IRE1-TRAF2-ASK1 complex"/>
    <property type="evidence" value="ECO:0007669"/>
    <property type="project" value="TreeGrafter"/>
</dbReference>
<dbReference type="Pfam" id="PF06479">
    <property type="entry name" value="Ribonuc_2-5A"/>
    <property type="match status" value="1"/>
</dbReference>
<feature type="region of interest" description="Disordered" evidence="5">
    <location>
        <begin position="108"/>
        <end position="208"/>
    </location>
</feature>
<dbReference type="SUPFAM" id="SSF56112">
    <property type="entry name" value="Protein kinase-like (PK-like)"/>
    <property type="match status" value="1"/>
</dbReference>
<dbReference type="EMBL" id="LNIX01000053">
    <property type="protein sequence ID" value="OXA37728.1"/>
    <property type="molecule type" value="Genomic_DNA"/>
</dbReference>
<dbReference type="SUPFAM" id="SSF54768">
    <property type="entry name" value="dsRNA-binding domain-like"/>
    <property type="match status" value="1"/>
</dbReference>
<dbReference type="InterPro" id="IPR011009">
    <property type="entry name" value="Kinase-like_dom_sf"/>
</dbReference>
<dbReference type="SMART" id="SM00220">
    <property type="entry name" value="S_TKc"/>
    <property type="match status" value="1"/>
</dbReference>
<dbReference type="InterPro" id="IPR010513">
    <property type="entry name" value="KEN_dom"/>
</dbReference>
<dbReference type="InterPro" id="IPR045133">
    <property type="entry name" value="IRE1/2-like"/>
</dbReference>
<dbReference type="GO" id="GO:0051082">
    <property type="term" value="F:unfolded protein binding"/>
    <property type="evidence" value="ECO:0007669"/>
    <property type="project" value="TreeGrafter"/>
</dbReference>
<dbReference type="GO" id="GO:0005524">
    <property type="term" value="F:ATP binding"/>
    <property type="evidence" value="ECO:0007669"/>
    <property type="project" value="UniProtKB-UniRule"/>
</dbReference>
<dbReference type="InterPro" id="IPR008271">
    <property type="entry name" value="Ser/Thr_kinase_AS"/>
</dbReference>
<dbReference type="Gene3D" id="3.30.160.20">
    <property type="match status" value="1"/>
</dbReference>
<feature type="domain" description="Protein kinase" evidence="6">
    <location>
        <begin position="219"/>
        <end position="481"/>
    </location>
</feature>
<dbReference type="GO" id="GO:0006397">
    <property type="term" value="P:mRNA processing"/>
    <property type="evidence" value="ECO:0007669"/>
    <property type="project" value="InterPro"/>
</dbReference>
<dbReference type="PROSITE" id="PS50011">
    <property type="entry name" value="PROTEIN_KINASE_DOM"/>
    <property type="match status" value="1"/>
</dbReference>
<dbReference type="Gene3D" id="1.20.1440.180">
    <property type="entry name" value="KEN domain"/>
    <property type="match status" value="1"/>
</dbReference>
<sequence>MENVNPKSKPTKTPTLRPPRPSSNNAPELDSPNLLEKAHCSKVAELKKYCVQFELPLPSYSTTQKTGSDKIIRHITTCTVGNTTQTGIATVKADSKKIAAFKVFTLVDQPGSSGQNKPSPSKQSIIKDTVPTSTSKAGQKTFPDPSKITPAKSEKPKSSPTNSKPGSSGGSAPLNKSTPDNTPTPSKPKVSPPATPSNDAIPQPVTNRPLKEVSKKVFYYTDTKIGDGGSSTVYEGYFEVQTRKAAVKICQKSYLNSEKSKELEVLRKLADPNIITYYIMQDVGKTSYIVMELADCTLTHAIEKQRKGGTTLRKKWASDMTKGLAAMHSMNIVHRDIKPDNVLIFFGKNVAKLADFGISRVLPSMTKGTNTLADGGTRMWRPPEALEVIGTSREATFKLSPSYDIFALGLTIFYAMSGGRHLFASDKNDGSSKAEANILNYLVVWNLEYESTSLTNLLKAMVNKDPKVRPNAKVVLEHPFFWDSKRGLDFIKAVTIDLKNAENPMAGSGKSELRFAHDRFCNATKNLEKNWRSRLCPELEAFMTWKAATKSKSSLENKKYGEKSFIKLIDFIRDYDQHNKDWTAEFENGRLKKDGVFGKDGTKYGDYFLSRFPELVTILYTFFQQKKYWGVKLRQFYELNNKEGFEKW</sequence>
<keyword evidence="1" id="KW-0732">Signal</keyword>
<dbReference type="PROSITE" id="PS00107">
    <property type="entry name" value="PROTEIN_KINASE_ATP"/>
    <property type="match status" value="1"/>
</dbReference>
<dbReference type="GO" id="GO:0004521">
    <property type="term" value="F:RNA endonuclease activity"/>
    <property type="evidence" value="ECO:0007669"/>
    <property type="project" value="InterPro"/>
</dbReference>
<feature type="region of interest" description="Disordered" evidence="5">
    <location>
        <begin position="1"/>
        <end position="33"/>
    </location>
</feature>
<keyword evidence="3 4" id="KW-0067">ATP-binding</keyword>
<keyword evidence="8" id="KW-0418">Kinase</keyword>
<dbReference type="Gene3D" id="3.30.200.20">
    <property type="entry name" value="Phosphorylase Kinase, domain 1"/>
    <property type="match status" value="1"/>
</dbReference>
<organism evidence="8 9">
    <name type="scientific">Folsomia candida</name>
    <name type="common">Springtail</name>
    <dbReference type="NCBI Taxonomy" id="158441"/>
    <lineage>
        <taxon>Eukaryota</taxon>
        <taxon>Metazoa</taxon>
        <taxon>Ecdysozoa</taxon>
        <taxon>Arthropoda</taxon>
        <taxon>Hexapoda</taxon>
        <taxon>Collembola</taxon>
        <taxon>Entomobryomorpha</taxon>
        <taxon>Isotomoidea</taxon>
        <taxon>Isotomidae</taxon>
        <taxon>Proisotominae</taxon>
        <taxon>Folsomia</taxon>
    </lineage>
</organism>
<dbReference type="GO" id="GO:0070059">
    <property type="term" value="P:intrinsic apoptotic signaling pathway in response to endoplasmic reticulum stress"/>
    <property type="evidence" value="ECO:0007669"/>
    <property type="project" value="TreeGrafter"/>
</dbReference>
<evidence type="ECO:0000259" key="7">
    <source>
        <dbReference type="PROSITE" id="PS51392"/>
    </source>
</evidence>
<evidence type="ECO:0000256" key="2">
    <source>
        <dbReference type="ARBA" id="ARBA00022741"/>
    </source>
</evidence>
<dbReference type="Pfam" id="PF00069">
    <property type="entry name" value="Pkinase"/>
    <property type="match status" value="1"/>
</dbReference>
<evidence type="ECO:0000313" key="9">
    <source>
        <dbReference type="Proteomes" id="UP000198287"/>
    </source>
</evidence>
<dbReference type="PROSITE" id="PS51392">
    <property type="entry name" value="KEN"/>
    <property type="match status" value="1"/>
</dbReference>
<dbReference type="STRING" id="158441.A0A226CYV6"/>
<dbReference type="AlphaFoldDB" id="A0A226CYV6"/>
<dbReference type="Proteomes" id="UP000198287">
    <property type="component" value="Unassembled WGS sequence"/>
</dbReference>
<reference evidence="8 9" key="1">
    <citation type="submission" date="2015-12" db="EMBL/GenBank/DDBJ databases">
        <title>The genome of Folsomia candida.</title>
        <authorList>
            <person name="Faddeeva A."/>
            <person name="Derks M.F."/>
            <person name="Anvar Y."/>
            <person name="Smit S."/>
            <person name="Van Straalen N."/>
            <person name="Roelofs D."/>
        </authorList>
    </citation>
    <scope>NUCLEOTIDE SEQUENCE [LARGE SCALE GENOMIC DNA]</scope>
    <source>
        <strain evidence="8 9">VU population</strain>
        <tissue evidence="8">Whole body</tissue>
    </source>
</reference>
<name>A0A226CYV6_FOLCA</name>
<evidence type="ECO:0000259" key="6">
    <source>
        <dbReference type="PROSITE" id="PS50011"/>
    </source>
</evidence>
<keyword evidence="9" id="KW-1185">Reference proteome</keyword>
<protein>
    <submittedName>
        <fullName evidence="8">Serine/threonine-protein kinase ppk4</fullName>
    </submittedName>
</protein>
<dbReference type="PANTHER" id="PTHR13954:SF6">
    <property type="entry name" value="NON-SPECIFIC SERINE_THREONINE PROTEIN KINASE"/>
    <property type="match status" value="1"/>
</dbReference>
<evidence type="ECO:0000256" key="5">
    <source>
        <dbReference type="SAM" id="MobiDB-lite"/>
    </source>
</evidence>
<feature type="compositionally biased region" description="Low complexity" evidence="5">
    <location>
        <begin position="1"/>
        <end position="15"/>
    </location>
</feature>
<dbReference type="OrthoDB" id="6334171at2759"/>
<evidence type="ECO:0000256" key="1">
    <source>
        <dbReference type="ARBA" id="ARBA00022729"/>
    </source>
</evidence>
<proteinExistence type="predicted"/>
<dbReference type="Gene3D" id="1.10.510.10">
    <property type="entry name" value="Transferase(Phosphotransferase) domain 1"/>
    <property type="match status" value="1"/>
</dbReference>
<dbReference type="InterPro" id="IPR000719">
    <property type="entry name" value="Prot_kinase_dom"/>
</dbReference>
<evidence type="ECO:0000313" key="8">
    <source>
        <dbReference type="EMBL" id="OXA37728.1"/>
    </source>
</evidence>
<evidence type="ECO:0000256" key="3">
    <source>
        <dbReference type="ARBA" id="ARBA00022840"/>
    </source>
</evidence>